<name>A0AAW0DLZ0_9AGAR</name>
<sequence length="301" mass="34006">MATMNQMSYSEPILPLELERIIFESCATSLPVFIPQLMLVAYRVKEWVEPILYCVICIGLDSPVPSFPHLKPEAISFIMNKKSPDFLRNTVRHFMVENDLGATGKQLLELCPTVQSLSIPFEGEEWDPIIVILPLRRLDVDFRQFLRLPPTCAAFSCLTHLFLNGSPPNEKAACMALMALPKLTHLSLNCTRLFVLTNSHRILHSLPSLCVLVIFGSGVWHWRKVLQLPTRDLRFVMIIPAPDFTQDWHSGAGGGTDYWSTAGNFVAKRRAGEIDPLTYVCDAYKESEYSNLAELNLQRLG</sequence>
<evidence type="ECO:0000313" key="2">
    <source>
        <dbReference type="Proteomes" id="UP001362999"/>
    </source>
</evidence>
<dbReference type="Proteomes" id="UP001362999">
    <property type="component" value="Unassembled WGS sequence"/>
</dbReference>
<keyword evidence="2" id="KW-1185">Reference proteome</keyword>
<gene>
    <name evidence="1" type="ORF">R3P38DRAFT_2857187</name>
</gene>
<dbReference type="SUPFAM" id="SSF52058">
    <property type="entry name" value="L domain-like"/>
    <property type="match status" value="1"/>
</dbReference>
<organism evidence="1 2">
    <name type="scientific">Favolaschia claudopus</name>
    <dbReference type="NCBI Taxonomy" id="2862362"/>
    <lineage>
        <taxon>Eukaryota</taxon>
        <taxon>Fungi</taxon>
        <taxon>Dikarya</taxon>
        <taxon>Basidiomycota</taxon>
        <taxon>Agaricomycotina</taxon>
        <taxon>Agaricomycetes</taxon>
        <taxon>Agaricomycetidae</taxon>
        <taxon>Agaricales</taxon>
        <taxon>Marasmiineae</taxon>
        <taxon>Mycenaceae</taxon>
        <taxon>Favolaschia</taxon>
    </lineage>
</organism>
<comment type="caution">
    <text evidence="1">The sequence shown here is derived from an EMBL/GenBank/DDBJ whole genome shotgun (WGS) entry which is preliminary data.</text>
</comment>
<proteinExistence type="predicted"/>
<evidence type="ECO:0000313" key="1">
    <source>
        <dbReference type="EMBL" id="KAK7051746.1"/>
    </source>
</evidence>
<reference evidence="1 2" key="1">
    <citation type="journal article" date="2024" name="J Genomics">
        <title>Draft genome sequencing and assembly of Favolaschia claudopus CIRM-BRFM 2984 isolated from oak limbs.</title>
        <authorList>
            <person name="Navarro D."/>
            <person name="Drula E."/>
            <person name="Chaduli D."/>
            <person name="Cazenave R."/>
            <person name="Ahrendt S."/>
            <person name="Wang J."/>
            <person name="Lipzen A."/>
            <person name="Daum C."/>
            <person name="Barry K."/>
            <person name="Grigoriev I.V."/>
            <person name="Favel A."/>
            <person name="Rosso M.N."/>
            <person name="Martin F."/>
        </authorList>
    </citation>
    <scope>NUCLEOTIDE SEQUENCE [LARGE SCALE GENOMIC DNA]</scope>
    <source>
        <strain evidence="1 2">CIRM-BRFM 2984</strain>
    </source>
</reference>
<accession>A0AAW0DLZ0</accession>
<dbReference type="EMBL" id="JAWWNJ010000007">
    <property type="protein sequence ID" value="KAK7051746.1"/>
    <property type="molecule type" value="Genomic_DNA"/>
</dbReference>
<protein>
    <submittedName>
        <fullName evidence="1">Uncharacterized protein</fullName>
    </submittedName>
</protein>
<dbReference type="AlphaFoldDB" id="A0AAW0DLZ0"/>
<dbReference type="InterPro" id="IPR032675">
    <property type="entry name" value="LRR_dom_sf"/>
</dbReference>
<dbReference type="Gene3D" id="3.80.10.10">
    <property type="entry name" value="Ribonuclease Inhibitor"/>
    <property type="match status" value="1"/>
</dbReference>